<name>A0A0E9V9C0_ANGAN</name>
<reference evidence="1" key="1">
    <citation type="submission" date="2014-11" db="EMBL/GenBank/DDBJ databases">
        <authorList>
            <person name="Amaro Gonzalez C."/>
        </authorList>
    </citation>
    <scope>NUCLEOTIDE SEQUENCE</scope>
</reference>
<proteinExistence type="predicted"/>
<organism evidence="1">
    <name type="scientific">Anguilla anguilla</name>
    <name type="common">European freshwater eel</name>
    <name type="synonym">Muraena anguilla</name>
    <dbReference type="NCBI Taxonomy" id="7936"/>
    <lineage>
        <taxon>Eukaryota</taxon>
        <taxon>Metazoa</taxon>
        <taxon>Chordata</taxon>
        <taxon>Craniata</taxon>
        <taxon>Vertebrata</taxon>
        <taxon>Euteleostomi</taxon>
        <taxon>Actinopterygii</taxon>
        <taxon>Neopterygii</taxon>
        <taxon>Teleostei</taxon>
        <taxon>Anguilliformes</taxon>
        <taxon>Anguillidae</taxon>
        <taxon>Anguilla</taxon>
    </lineage>
</organism>
<sequence length="30" mass="3481">MFSHSLAMETKPHAWAMILTRSPFEMHVHG</sequence>
<dbReference type="AlphaFoldDB" id="A0A0E9V9C0"/>
<evidence type="ECO:0000313" key="1">
    <source>
        <dbReference type="EMBL" id="JAH74616.1"/>
    </source>
</evidence>
<reference evidence="1" key="2">
    <citation type="journal article" date="2015" name="Fish Shellfish Immunol.">
        <title>Early steps in the European eel (Anguilla anguilla)-Vibrio vulnificus interaction in the gills: Role of the RtxA13 toxin.</title>
        <authorList>
            <person name="Callol A."/>
            <person name="Pajuelo D."/>
            <person name="Ebbesson L."/>
            <person name="Teles M."/>
            <person name="MacKenzie S."/>
            <person name="Amaro C."/>
        </authorList>
    </citation>
    <scope>NUCLEOTIDE SEQUENCE</scope>
</reference>
<dbReference type="EMBL" id="GBXM01033961">
    <property type="protein sequence ID" value="JAH74616.1"/>
    <property type="molecule type" value="Transcribed_RNA"/>
</dbReference>
<accession>A0A0E9V9C0</accession>
<protein>
    <submittedName>
        <fullName evidence="1">Uncharacterized protein</fullName>
    </submittedName>
</protein>